<dbReference type="PROSITE" id="PS00463">
    <property type="entry name" value="ZN2_CY6_FUNGAL_1"/>
    <property type="match status" value="1"/>
</dbReference>
<dbReference type="PANTHER" id="PTHR47338:SF5">
    <property type="entry name" value="ZN(II)2CYS6 TRANSCRIPTION FACTOR (EUROFUNG)"/>
    <property type="match status" value="1"/>
</dbReference>
<evidence type="ECO:0000259" key="7">
    <source>
        <dbReference type="PROSITE" id="PS50048"/>
    </source>
</evidence>
<dbReference type="InterPro" id="IPR036864">
    <property type="entry name" value="Zn2-C6_fun-type_DNA-bd_sf"/>
</dbReference>
<dbReference type="EMBL" id="ML003298">
    <property type="protein sequence ID" value="RKP34229.1"/>
    <property type="molecule type" value="Genomic_DNA"/>
</dbReference>
<dbReference type="GO" id="GO:0000981">
    <property type="term" value="F:DNA-binding transcription factor activity, RNA polymerase II-specific"/>
    <property type="evidence" value="ECO:0007669"/>
    <property type="project" value="InterPro"/>
</dbReference>
<feature type="compositionally biased region" description="Pro residues" evidence="6">
    <location>
        <begin position="11"/>
        <end position="23"/>
    </location>
</feature>
<dbReference type="SUPFAM" id="SSF57701">
    <property type="entry name" value="Zn2/Cys6 DNA-binding domain"/>
    <property type="match status" value="1"/>
</dbReference>
<sequence>MARFSMTSSSPPSPTPPNAPGAPSPHYSQCSCLTCRKRKIRCDRLLPRCTSCQQWDSECQYELTPARLRKALARATASKALAQDKPSMEAQSPAKKTTKRKKRVKPVKPVPRVRLVPLAPATKRAIPPKIPQNTVTKPVLTEPEPKPELTPTPTVAPELPDVDDSNFPFILSPVIPRTHYIPPRDQNDDFSTLSNSPIPANLTSISSLILPLSVFYSAKRLCLANLVVDNVNQRTARLLFKLLRGRPSSANGVPYLDQISHLAEQERTSTSSNGLDISKCSPPNFRSMFVSTDLIYHSDVVRHSLEDFCTFIYKGHSPLQRLRVMYRLENRLISEPFQLATMMAMAPFSDHPVFDHIPPDTVNVHYHSKLVSMLPTCLAESSPDMFGVLGVLAETTLGLGLFDLHQSLIAASTRKQQSARIHIIDHPNPPPQPGHLISEADSLIDAPTIRDEFLRDHYRTVWWTTFSKDVLSALVFGYEPLVDFNDCCVNLPRANQDAECRLDMELANPLSDIFTSTRYPTMLVNSRIKNSITTVKAKLSILGNQVAKLRARQASDPESWLRALPQLNQELERWYDLFAEVAQGDYRLFELTSALPSQREADALCFRVRVLCSMMIIHLNHFDGYSPDSMEPFPGSALCNALQAAGKSVDCTLTECHERCWSAVLRLREFTIDSSTPPGFINNTMFISALYPAAILCNERFHGMGSVDPFPVKRADRELASDFINKIIQILDSFGQLWKANLKLVEDIRVMRNSPFSRRSLTIKHIV</sequence>
<feature type="region of interest" description="Disordered" evidence="6">
    <location>
        <begin position="79"/>
        <end position="107"/>
    </location>
</feature>
<comment type="subcellular location">
    <subcellularLocation>
        <location evidence="1">Nucleus</location>
    </subcellularLocation>
</comment>
<dbReference type="InterPro" id="IPR050815">
    <property type="entry name" value="TF_fung"/>
</dbReference>
<gene>
    <name evidence="8" type="ORF">BJ085DRAFT_41485</name>
</gene>
<dbReference type="Pfam" id="PF00172">
    <property type="entry name" value="Zn_clus"/>
    <property type="match status" value="1"/>
</dbReference>
<feature type="domain" description="Zn(2)-C6 fungal-type" evidence="7">
    <location>
        <begin position="31"/>
        <end position="61"/>
    </location>
</feature>
<dbReference type="Proteomes" id="UP000268162">
    <property type="component" value="Unassembled WGS sequence"/>
</dbReference>
<reference evidence="9" key="1">
    <citation type="journal article" date="2018" name="Nat. Microbiol.">
        <title>Leveraging single-cell genomics to expand the fungal tree of life.</title>
        <authorList>
            <person name="Ahrendt S.R."/>
            <person name="Quandt C.A."/>
            <person name="Ciobanu D."/>
            <person name="Clum A."/>
            <person name="Salamov A."/>
            <person name="Andreopoulos B."/>
            <person name="Cheng J.F."/>
            <person name="Woyke T."/>
            <person name="Pelin A."/>
            <person name="Henrissat B."/>
            <person name="Reynolds N.K."/>
            <person name="Benny G.L."/>
            <person name="Smith M.E."/>
            <person name="James T.Y."/>
            <person name="Grigoriev I.V."/>
        </authorList>
    </citation>
    <scope>NUCLEOTIDE SEQUENCE [LARGE SCALE GENOMIC DNA]</scope>
    <source>
        <strain evidence="9">RSA 468</strain>
    </source>
</reference>
<dbReference type="PANTHER" id="PTHR47338">
    <property type="entry name" value="ZN(II)2CYS6 TRANSCRIPTION FACTOR (EUROFUNG)-RELATED"/>
    <property type="match status" value="1"/>
</dbReference>
<proteinExistence type="predicted"/>
<dbReference type="CDD" id="cd00067">
    <property type="entry name" value="GAL4"/>
    <property type="match status" value="1"/>
</dbReference>
<keyword evidence="4" id="KW-0804">Transcription</keyword>
<dbReference type="CDD" id="cd12148">
    <property type="entry name" value="fungal_TF_MHR"/>
    <property type="match status" value="1"/>
</dbReference>
<keyword evidence="3" id="KW-0805">Transcription regulation</keyword>
<dbReference type="SMART" id="SM00066">
    <property type="entry name" value="GAL4"/>
    <property type="match status" value="1"/>
</dbReference>
<feature type="region of interest" description="Disordered" evidence="6">
    <location>
        <begin position="126"/>
        <end position="158"/>
    </location>
</feature>
<organism evidence="8 9">
    <name type="scientific">Dimargaris cristalligena</name>
    <dbReference type="NCBI Taxonomy" id="215637"/>
    <lineage>
        <taxon>Eukaryota</taxon>
        <taxon>Fungi</taxon>
        <taxon>Fungi incertae sedis</taxon>
        <taxon>Zoopagomycota</taxon>
        <taxon>Kickxellomycotina</taxon>
        <taxon>Dimargaritomycetes</taxon>
        <taxon>Dimargaritales</taxon>
        <taxon>Dimargaritaceae</taxon>
        <taxon>Dimargaris</taxon>
    </lineage>
</organism>
<dbReference type="AlphaFoldDB" id="A0A4V1J440"/>
<evidence type="ECO:0000256" key="4">
    <source>
        <dbReference type="ARBA" id="ARBA00023163"/>
    </source>
</evidence>
<evidence type="ECO:0000256" key="6">
    <source>
        <dbReference type="SAM" id="MobiDB-lite"/>
    </source>
</evidence>
<evidence type="ECO:0000256" key="1">
    <source>
        <dbReference type="ARBA" id="ARBA00004123"/>
    </source>
</evidence>
<evidence type="ECO:0000313" key="8">
    <source>
        <dbReference type="EMBL" id="RKP34229.1"/>
    </source>
</evidence>
<dbReference type="PROSITE" id="PS50048">
    <property type="entry name" value="ZN2_CY6_FUNGAL_2"/>
    <property type="match status" value="1"/>
</dbReference>
<dbReference type="InterPro" id="IPR001138">
    <property type="entry name" value="Zn2Cys6_DnaBD"/>
</dbReference>
<evidence type="ECO:0000256" key="5">
    <source>
        <dbReference type="ARBA" id="ARBA00023242"/>
    </source>
</evidence>
<dbReference type="Gene3D" id="4.10.240.10">
    <property type="entry name" value="Zn(2)-C6 fungal-type DNA-binding domain"/>
    <property type="match status" value="1"/>
</dbReference>
<dbReference type="GO" id="GO:0005634">
    <property type="term" value="C:nucleus"/>
    <property type="evidence" value="ECO:0007669"/>
    <property type="project" value="UniProtKB-SubCell"/>
</dbReference>
<keyword evidence="9" id="KW-1185">Reference proteome</keyword>
<dbReference type="GO" id="GO:0008270">
    <property type="term" value="F:zinc ion binding"/>
    <property type="evidence" value="ECO:0007669"/>
    <property type="project" value="InterPro"/>
</dbReference>
<accession>A0A4V1J440</accession>
<protein>
    <recommendedName>
        <fullName evidence="7">Zn(2)-C6 fungal-type domain-containing protein</fullName>
    </recommendedName>
</protein>
<keyword evidence="5" id="KW-0539">Nucleus</keyword>
<feature type="compositionally biased region" description="Basic residues" evidence="6">
    <location>
        <begin position="96"/>
        <end position="106"/>
    </location>
</feature>
<name>A0A4V1J440_9FUNG</name>
<evidence type="ECO:0000256" key="3">
    <source>
        <dbReference type="ARBA" id="ARBA00023015"/>
    </source>
</evidence>
<feature type="compositionally biased region" description="Low complexity" evidence="6">
    <location>
        <begin position="1"/>
        <end position="10"/>
    </location>
</feature>
<keyword evidence="2" id="KW-0479">Metal-binding</keyword>
<evidence type="ECO:0000256" key="2">
    <source>
        <dbReference type="ARBA" id="ARBA00022723"/>
    </source>
</evidence>
<evidence type="ECO:0000313" key="9">
    <source>
        <dbReference type="Proteomes" id="UP000268162"/>
    </source>
</evidence>
<feature type="region of interest" description="Disordered" evidence="6">
    <location>
        <begin position="1"/>
        <end position="25"/>
    </location>
</feature>